<sequence length="331" mass="37706">MPQMRGMTRRSQTQTTRIGLRRKWGGDNAGRMVADPDEIPGLDEEARAQRVEGREEAFNSNCFKLDVRSSKPEKVLGGFYVADLTVKSPARDAMAVQTTEKVYLKEKATLVTIPFFLALEIATLVDYMFLARPHSLLILRNVLRNMDGSLEPSRGYSMLEFGFEEKKQASYLQVSTDVSGYQDSKVQVGALLDSQSTKRGCGMERGKPSRNLPGLPNLQSALTRFLQLTIHASFRFHYRSQNENHNLEHPKFADKFRRYLIRVECQKDRVVAAFEVVNGGTKRSEPSILPLVPTRHVRPIAFALAPIHLWHESIHTNSKLIRDSFVMKKWR</sequence>
<accession>A0ACD3A2J6</accession>
<dbReference type="Proteomes" id="UP000308600">
    <property type="component" value="Unassembled WGS sequence"/>
</dbReference>
<reference evidence="1 2" key="1">
    <citation type="journal article" date="2019" name="Nat. Ecol. Evol.">
        <title>Megaphylogeny resolves global patterns of mushroom evolution.</title>
        <authorList>
            <person name="Varga T."/>
            <person name="Krizsan K."/>
            <person name="Foldi C."/>
            <person name="Dima B."/>
            <person name="Sanchez-Garcia M."/>
            <person name="Sanchez-Ramirez S."/>
            <person name="Szollosi G.J."/>
            <person name="Szarkandi J.G."/>
            <person name="Papp V."/>
            <person name="Albert L."/>
            <person name="Andreopoulos W."/>
            <person name="Angelini C."/>
            <person name="Antonin V."/>
            <person name="Barry K.W."/>
            <person name="Bougher N.L."/>
            <person name="Buchanan P."/>
            <person name="Buyck B."/>
            <person name="Bense V."/>
            <person name="Catcheside P."/>
            <person name="Chovatia M."/>
            <person name="Cooper J."/>
            <person name="Damon W."/>
            <person name="Desjardin D."/>
            <person name="Finy P."/>
            <person name="Geml J."/>
            <person name="Haridas S."/>
            <person name="Hughes K."/>
            <person name="Justo A."/>
            <person name="Karasinski D."/>
            <person name="Kautmanova I."/>
            <person name="Kiss B."/>
            <person name="Kocsube S."/>
            <person name="Kotiranta H."/>
            <person name="LaButti K.M."/>
            <person name="Lechner B.E."/>
            <person name="Liimatainen K."/>
            <person name="Lipzen A."/>
            <person name="Lukacs Z."/>
            <person name="Mihaltcheva S."/>
            <person name="Morgado L.N."/>
            <person name="Niskanen T."/>
            <person name="Noordeloos M.E."/>
            <person name="Ohm R.A."/>
            <person name="Ortiz-Santana B."/>
            <person name="Ovrebo C."/>
            <person name="Racz N."/>
            <person name="Riley R."/>
            <person name="Savchenko A."/>
            <person name="Shiryaev A."/>
            <person name="Soop K."/>
            <person name="Spirin V."/>
            <person name="Szebenyi C."/>
            <person name="Tomsovsky M."/>
            <person name="Tulloss R.E."/>
            <person name="Uehling J."/>
            <person name="Grigoriev I.V."/>
            <person name="Vagvolgyi C."/>
            <person name="Papp T."/>
            <person name="Martin F.M."/>
            <person name="Miettinen O."/>
            <person name="Hibbett D.S."/>
            <person name="Nagy L.G."/>
        </authorList>
    </citation>
    <scope>NUCLEOTIDE SEQUENCE [LARGE SCALE GENOMIC DNA]</scope>
    <source>
        <strain evidence="1 2">NL-1719</strain>
    </source>
</reference>
<dbReference type="EMBL" id="ML208875">
    <property type="protein sequence ID" value="TFK59874.1"/>
    <property type="molecule type" value="Genomic_DNA"/>
</dbReference>
<evidence type="ECO:0000313" key="2">
    <source>
        <dbReference type="Proteomes" id="UP000308600"/>
    </source>
</evidence>
<proteinExistence type="predicted"/>
<organism evidence="1 2">
    <name type="scientific">Pluteus cervinus</name>
    <dbReference type="NCBI Taxonomy" id="181527"/>
    <lineage>
        <taxon>Eukaryota</taxon>
        <taxon>Fungi</taxon>
        <taxon>Dikarya</taxon>
        <taxon>Basidiomycota</taxon>
        <taxon>Agaricomycotina</taxon>
        <taxon>Agaricomycetes</taxon>
        <taxon>Agaricomycetidae</taxon>
        <taxon>Agaricales</taxon>
        <taxon>Pluteineae</taxon>
        <taxon>Pluteaceae</taxon>
        <taxon>Pluteus</taxon>
    </lineage>
</organism>
<evidence type="ECO:0000313" key="1">
    <source>
        <dbReference type="EMBL" id="TFK59874.1"/>
    </source>
</evidence>
<name>A0ACD3A2J6_9AGAR</name>
<keyword evidence="2" id="KW-1185">Reference proteome</keyword>
<gene>
    <name evidence="1" type="ORF">BDN72DRAFT_864802</name>
</gene>
<protein>
    <submittedName>
        <fullName evidence="1">Uncharacterized protein</fullName>
    </submittedName>
</protein>